<comment type="caution">
    <text evidence="1">The sequence shown here is derived from an EMBL/GenBank/DDBJ whole genome shotgun (WGS) entry which is preliminary data.</text>
</comment>
<dbReference type="RefSeq" id="WP_203365204.1">
    <property type="nucleotide sequence ID" value="NZ_WSFT01000014.1"/>
</dbReference>
<reference evidence="1" key="1">
    <citation type="submission" date="2019-12" db="EMBL/GenBank/DDBJ databases">
        <title>Clostridiaceae gen. nov. sp. nov., isolated from sediment in Xinjiang, China.</title>
        <authorList>
            <person name="Zhang R."/>
        </authorList>
    </citation>
    <scope>NUCLEOTIDE SEQUENCE</scope>
    <source>
        <strain evidence="1">D2Q-11</strain>
    </source>
</reference>
<accession>A0A942UQD7</accession>
<evidence type="ECO:0000313" key="1">
    <source>
        <dbReference type="EMBL" id="MBS4537273.1"/>
    </source>
</evidence>
<organism evidence="1 2">
    <name type="scientific">Anaeromonas frigoriresistens</name>
    <dbReference type="NCBI Taxonomy" id="2683708"/>
    <lineage>
        <taxon>Bacteria</taxon>
        <taxon>Bacillati</taxon>
        <taxon>Bacillota</taxon>
        <taxon>Tissierellia</taxon>
        <taxon>Tissierellales</taxon>
        <taxon>Thermohalobacteraceae</taxon>
        <taxon>Anaeromonas</taxon>
    </lineage>
</organism>
<protein>
    <submittedName>
        <fullName evidence="1">Uncharacterized protein</fullName>
    </submittedName>
</protein>
<dbReference type="EMBL" id="WSFT01000014">
    <property type="protein sequence ID" value="MBS4537273.1"/>
    <property type="molecule type" value="Genomic_DNA"/>
</dbReference>
<name>A0A942UQD7_9FIRM</name>
<keyword evidence="2" id="KW-1185">Reference proteome</keyword>
<gene>
    <name evidence="1" type="ORF">GOQ27_02305</name>
</gene>
<dbReference type="AlphaFoldDB" id="A0A942UQD7"/>
<dbReference type="Proteomes" id="UP000724672">
    <property type="component" value="Unassembled WGS sequence"/>
</dbReference>
<proteinExistence type="predicted"/>
<sequence length="178" mass="20584">MNKRVALIIGCVLLIIIYIFKSPENIDREYDGFILSHSNESINKNIKVSLKGELQKNILLQDRFNGEVIIGESKMKIETYQPSTIQGWIKNFTYKIKNSHIMLQGNNVNDNQYIETSGVIYISDNFEELWGFSKSLRDKYNIEDVLIVAPADNKKEAMDIFEKKEEVSNLHYSSINNN</sequence>
<evidence type="ECO:0000313" key="2">
    <source>
        <dbReference type="Proteomes" id="UP000724672"/>
    </source>
</evidence>